<dbReference type="InterPro" id="IPR035899">
    <property type="entry name" value="DBL_dom_sf"/>
</dbReference>
<evidence type="ECO:0000313" key="3">
    <source>
        <dbReference type="EMBL" id="SJL06228.1"/>
    </source>
</evidence>
<evidence type="ECO:0000313" key="4">
    <source>
        <dbReference type="Proteomes" id="UP000219338"/>
    </source>
</evidence>
<dbReference type="Proteomes" id="UP000219338">
    <property type="component" value="Unassembled WGS sequence"/>
</dbReference>
<sequence length="660" mass="72032">MVDVSHLFLQFAQCNSSPSFLTDWWFSGQCRVLYTLTGPVVICTTDKSIHRLLSSPDPTTPGVTTPGVSTPAAKGHDHAAERRIWKQVLTLSGTRGTSAASSSDDAYHQEGLSFSSTHLSAMHAMTSAAIKVSKSTKRSGDESLLPEVNETHTPSNDIRSTLAKCLSSHSHMEVHSFTPDLRSPSSMSNPTVANANQVTTFNTNPEYSPPAIGQRMTQTEGRQGIPAPSRTDGGELGRRQARPIRGQGEGERVTISKSMWYPKPAPLRMVGGGGNSSITEDDEEYGLPSQHHRGVVGGNNNVDDDDDTDDTGELVIKDFGTGLQPPRAGTGSSEERVYKDDKGKRAMVVQEIVACHGADLCEGSAGAHGHLHQARFCAPVNMLTGGSRKETIVPPSERKVVFNGVDALFSFHKESFLPSLEVAPAPLMKLKVDQDTDTDGQLSLNVAKAVGKIFVKHAGFMKMYSSYINNFDHSVQRVKYWTSVRNVSGSASPGSTMSPSSSTAQLVGLGLTMSAVSSPTVVESSSGLAELPNLSHSQRKRIRSYLTRCGRSPRHPQLKQEGYLLLRVQCIPLYRLLLEVLLRSTPPSYDFMEDPLDGALSEISLVAKNMNEGKRESESRRKLVQWQARIRGNFPSPLVQPHRYVYCNDEFELANEFDDF</sequence>
<organism evidence="3 4">
    <name type="scientific">Armillaria ostoyae</name>
    <name type="common">Armillaria root rot fungus</name>
    <dbReference type="NCBI Taxonomy" id="47428"/>
    <lineage>
        <taxon>Eukaryota</taxon>
        <taxon>Fungi</taxon>
        <taxon>Dikarya</taxon>
        <taxon>Basidiomycota</taxon>
        <taxon>Agaricomycotina</taxon>
        <taxon>Agaricomycetes</taxon>
        <taxon>Agaricomycetidae</taxon>
        <taxon>Agaricales</taxon>
        <taxon>Marasmiineae</taxon>
        <taxon>Physalacriaceae</taxon>
        <taxon>Armillaria</taxon>
    </lineage>
</organism>
<feature type="region of interest" description="Disordered" evidence="1">
    <location>
        <begin position="133"/>
        <end position="155"/>
    </location>
</feature>
<feature type="region of interest" description="Disordered" evidence="1">
    <location>
        <begin position="53"/>
        <end position="77"/>
    </location>
</feature>
<feature type="region of interest" description="Disordered" evidence="1">
    <location>
        <begin position="201"/>
        <end position="252"/>
    </location>
</feature>
<dbReference type="GO" id="GO:0005085">
    <property type="term" value="F:guanyl-nucleotide exchange factor activity"/>
    <property type="evidence" value="ECO:0007669"/>
    <property type="project" value="InterPro"/>
</dbReference>
<evidence type="ECO:0000259" key="2">
    <source>
        <dbReference type="PROSITE" id="PS50010"/>
    </source>
</evidence>
<dbReference type="PANTHER" id="PTHR12673">
    <property type="entry name" value="FACIOGENITAL DYSPLASIA PROTEIN"/>
    <property type="match status" value="1"/>
</dbReference>
<dbReference type="PROSITE" id="PS50010">
    <property type="entry name" value="DH_2"/>
    <property type="match status" value="1"/>
</dbReference>
<protein>
    <recommendedName>
        <fullName evidence="2">DH domain-containing protein</fullName>
    </recommendedName>
</protein>
<reference evidence="4" key="1">
    <citation type="journal article" date="2017" name="Nat. Ecol. Evol.">
        <title>Genome expansion and lineage-specific genetic innovations in the forest pathogenic fungi Armillaria.</title>
        <authorList>
            <person name="Sipos G."/>
            <person name="Prasanna A.N."/>
            <person name="Walter M.C."/>
            <person name="O'Connor E."/>
            <person name="Balint B."/>
            <person name="Krizsan K."/>
            <person name="Kiss B."/>
            <person name="Hess J."/>
            <person name="Varga T."/>
            <person name="Slot J."/>
            <person name="Riley R."/>
            <person name="Boka B."/>
            <person name="Rigling D."/>
            <person name="Barry K."/>
            <person name="Lee J."/>
            <person name="Mihaltcheva S."/>
            <person name="LaButti K."/>
            <person name="Lipzen A."/>
            <person name="Waldron R."/>
            <person name="Moloney N.M."/>
            <person name="Sperisen C."/>
            <person name="Kredics L."/>
            <person name="Vagvoelgyi C."/>
            <person name="Patrignani A."/>
            <person name="Fitzpatrick D."/>
            <person name="Nagy I."/>
            <person name="Doyle S."/>
            <person name="Anderson J.B."/>
            <person name="Grigoriev I.V."/>
            <person name="Gueldener U."/>
            <person name="Muensterkoetter M."/>
            <person name="Nagy L.G."/>
        </authorList>
    </citation>
    <scope>NUCLEOTIDE SEQUENCE [LARGE SCALE GENOMIC DNA]</scope>
    <source>
        <strain evidence="4">C18/9</strain>
    </source>
</reference>
<feature type="domain" description="DH" evidence="2">
    <location>
        <begin position="344"/>
        <end position="613"/>
    </location>
</feature>
<evidence type="ECO:0000256" key="1">
    <source>
        <dbReference type="SAM" id="MobiDB-lite"/>
    </source>
</evidence>
<keyword evidence="4" id="KW-1185">Reference proteome</keyword>
<gene>
    <name evidence="3" type="ORF">ARMOST_09564</name>
</gene>
<name>A0A284RBV1_ARMOS</name>
<dbReference type="Gene3D" id="1.20.900.10">
    <property type="entry name" value="Dbl homology (DH) domain"/>
    <property type="match status" value="1"/>
</dbReference>
<dbReference type="InterPro" id="IPR051092">
    <property type="entry name" value="FYVE_RhoGEF_PH"/>
</dbReference>
<dbReference type="PANTHER" id="PTHR12673:SF270">
    <property type="entry name" value="FYVE-TYPE DOMAIN-CONTAINING PROTEIN"/>
    <property type="match status" value="1"/>
</dbReference>
<feature type="compositionally biased region" description="Low complexity" evidence="1">
    <location>
        <begin position="54"/>
        <end position="71"/>
    </location>
</feature>
<dbReference type="GO" id="GO:0005737">
    <property type="term" value="C:cytoplasm"/>
    <property type="evidence" value="ECO:0007669"/>
    <property type="project" value="TreeGrafter"/>
</dbReference>
<dbReference type="AlphaFoldDB" id="A0A284RBV1"/>
<dbReference type="STRING" id="47428.A0A284RBV1"/>
<proteinExistence type="predicted"/>
<dbReference type="Pfam" id="PF00621">
    <property type="entry name" value="RhoGEF"/>
    <property type="match status" value="1"/>
</dbReference>
<dbReference type="SUPFAM" id="SSF48065">
    <property type="entry name" value="DBL homology domain (DH-domain)"/>
    <property type="match status" value="1"/>
</dbReference>
<feature type="compositionally biased region" description="Acidic residues" evidence="1">
    <location>
        <begin position="302"/>
        <end position="312"/>
    </location>
</feature>
<dbReference type="InterPro" id="IPR000219">
    <property type="entry name" value="DH_dom"/>
</dbReference>
<dbReference type="OrthoDB" id="660555at2759"/>
<accession>A0A284RBV1</accession>
<feature type="region of interest" description="Disordered" evidence="1">
    <location>
        <begin position="291"/>
        <end position="341"/>
    </location>
</feature>
<dbReference type="EMBL" id="FUEG01000006">
    <property type="protein sequence ID" value="SJL06228.1"/>
    <property type="molecule type" value="Genomic_DNA"/>
</dbReference>